<accession>B9STB4</accession>
<name>B9STB4_RICCO</name>
<dbReference type="Gene3D" id="3.40.50.150">
    <property type="entry name" value="Vaccinia Virus protein VP39"/>
    <property type="match status" value="2"/>
</dbReference>
<protein>
    <submittedName>
        <fullName evidence="5">S-adenosylmethionine-dependent methyltransferase, putative</fullName>
        <ecNumber evidence="5">2.1.1.141</ecNumber>
    </submittedName>
</protein>
<reference evidence="6" key="1">
    <citation type="journal article" date="2010" name="Nat. Biotechnol.">
        <title>Draft genome sequence of the oilseed species Ricinus communis.</title>
        <authorList>
            <person name="Chan A.P."/>
            <person name="Crabtree J."/>
            <person name="Zhao Q."/>
            <person name="Lorenzi H."/>
            <person name="Orvis J."/>
            <person name="Puiu D."/>
            <person name="Melake-Berhan A."/>
            <person name="Jones K.M."/>
            <person name="Redman J."/>
            <person name="Chen G."/>
            <person name="Cahoon E.B."/>
            <person name="Gedil M."/>
            <person name="Stanke M."/>
            <person name="Haas B.J."/>
            <person name="Wortman J.R."/>
            <person name="Fraser-Liggett C.M."/>
            <person name="Ravel J."/>
            <person name="Rabinowicz P.D."/>
        </authorList>
    </citation>
    <scope>NUCLEOTIDE SEQUENCE [LARGE SCALE GENOMIC DNA]</scope>
    <source>
        <strain evidence="6">cv. Hale</strain>
    </source>
</reference>
<evidence type="ECO:0000256" key="3">
    <source>
        <dbReference type="ARBA" id="ARBA00022723"/>
    </source>
</evidence>
<dbReference type="AlphaFoldDB" id="B9STB4"/>
<evidence type="ECO:0000313" key="6">
    <source>
        <dbReference type="Proteomes" id="UP000008311"/>
    </source>
</evidence>
<keyword evidence="3" id="KW-0479">Metal-binding</keyword>
<dbReference type="GO" id="GO:0032259">
    <property type="term" value="P:methylation"/>
    <property type="evidence" value="ECO:0000318"/>
    <property type="project" value="GO_Central"/>
</dbReference>
<proteinExistence type="predicted"/>
<evidence type="ECO:0000256" key="1">
    <source>
        <dbReference type="ARBA" id="ARBA00022603"/>
    </source>
</evidence>
<dbReference type="GO" id="GO:0008757">
    <property type="term" value="F:S-adenosylmethionine-dependent methyltransferase activity"/>
    <property type="evidence" value="ECO:0000318"/>
    <property type="project" value="GO_Central"/>
</dbReference>
<dbReference type="Pfam" id="PF03492">
    <property type="entry name" value="Methyltransf_7"/>
    <property type="match status" value="2"/>
</dbReference>
<dbReference type="eggNOG" id="ENOG502QQVK">
    <property type="taxonomic scope" value="Eukaryota"/>
</dbReference>
<dbReference type="InterPro" id="IPR029063">
    <property type="entry name" value="SAM-dependent_MTases_sf"/>
</dbReference>
<keyword evidence="4" id="KW-0460">Magnesium</keyword>
<dbReference type="Proteomes" id="UP000008311">
    <property type="component" value="Unassembled WGS sequence"/>
</dbReference>
<dbReference type="Gene3D" id="1.10.1200.270">
    <property type="entry name" value="Methyltransferase, alpha-helical capping domain"/>
    <property type="match status" value="2"/>
</dbReference>
<dbReference type="InterPro" id="IPR005299">
    <property type="entry name" value="MeTrfase_7"/>
</dbReference>
<keyword evidence="2 5" id="KW-0808">Transferase</keyword>
<sequence>MEVVPELHMNGGTGENNYAQNSFLQQKVIFAAKPIIERAVTNLYCSSFPESIAIADFGCSSGPNALFSVSEIIRAVETNYRKLGHQSPEYHVFLNDLPSNDFNTTFRYLPSFQEKLKEQSIGPCFFYGIPGSFYGLGSNDGKIYMSSTSPPSVLKAYYAQFQRDFSTFLKCRSQELISGGRMVWTIVGRRSEDPSSTDGCYLWELLAIALTRLVLEGVINKEKLDSFNVPYFTPSMSEVISEIEKDGSFLIDQIELSEQHWNPYHDEPNISEAFKNPGYNVAKYVRAGIEPLIISHFGFDKAIMDEVFDRYKEILNEYMAKEKSEFVNLTVSVIKKE</sequence>
<keyword evidence="6" id="KW-1185">Reference proteome</keyword>
<gene>
    <name evidence="5" type="ORF">RCOM_0432090</name>
</gene>
<evidence type="ECO:0000313" key="5">
    <source>
        <dbReference type="EMBL" id="EEF33146.1"/>
    </source>
</evidence>
<evidence type="ECO:0000256" key="2">
    <source>
        <dbReference type="ARBA" id="ARBA00022679"/>
    </source>
</evidence>
<evidence type="ECO:0000256" key="4">
    <source>
        <dbReference type="ARBA" id="ARBA00022842"/>
    </source>
</evidence>
<dbReference type="GO" id="GO:0046872">
    <property type="term" value="F:metal ion binding"/>
    <property type="evidence" value="ECO:0007669"/>
    <property type="project" value="UniProtKB-KW"/>
</dbReference>
<dbReference type="EC" id="2.1.1.141" evidence="5"/>
<dbReference type="InterPro" id="IPR042086">
    <property type="entry name" value="MeTrfase_capping"/>
</dbReference>
<dbReference type="EMBL" id="EQ974126">
    <property type="protein sequence ID" value="EEF33146.1"/>
    <property type="molecule type" value="Genomic_DNA"/>
</dbReference>
<dbReference type="GO" id="GO:0030795">
    <property type="term" value="F:methyl jasmonate methylesterase activity"/>
    <property type="evidence" value="ECO:0007669"/>
    <property type="project" value="UniProtKB-EC"/>
</dbReference>
<keyword evidence="1 5" id="KW-0489">Methyltransferase</keyword>
<dbReference type="SUPFAM" id="SSF53335">
    <property type="entry name" value="S-adenosyl-L-methionine-dependent methyltransferases"/>
    <property type="match status" value="1"/>
</dbReference>
<organism evidence="5 6">
    <name type="scientific">Ricinus communis</name>
    <name type="common">Castor bean</name>
    <dbReference type="NCBI Taxonomy" id="3988"/>
    <lineage>
        <taxon>Eukaryota</taxon>
        <taxon>Viridiplantae</taxon>
        <taxon>Streptophyta</taxon>
        <taxon>Embryophyta</taxon>
        <taxon>Tracheophyta</taxon>
        <taxon>Spermatophyta</taxon>
        <taxon>Magnoliopsida</taxon>
        <taxon>eudicotyledons</taxon>
        <taxon>Gunneridae</taxon>
        <taxon>Pentapetalae</taxon>
        <taxon>rosids</taxon>
        <taxon>fabids</taxon>
        <taxon>Malpighiales</taxon>
        <taxon>Euphorbiaceae</taxon>
        <taxon>Acalyphoideae</taxon>
        <taxon>Acalypheae</taxon>
        <taxon>Ricinus</taxon>
    </lineage>
</organism>
<dbReference type="PANTHER" id="PTHR31009">
    <property type="entry name" value="S-ADENOSYL-L-METHIONINE:CARBOXYL METHYLTRANSFERASE FAMILY PROTEIN"/>
    <property type="match status" value="1"/>
</dbReference>
<dbReference type="InParanoid" id="B9STB4"/>